<sequence>MNVHKVPRKPRQTVAREAEKKLADVAAANEQLNRDAACNDMVLTEFCADHGRNSDPMLKRLQRRKRYISSSETPALANPYKENLKIAHEEIHRVRAELEVARALDIQAEDLEKSSNELKYKQKELARAHAVFTERTKKIESDTSELWGHVNRLQADLRRTEEELFNVFSAAEVAEEARKILARELAETKESLKIAQGVHERSRAEREVAKGFDIQARGLDDTTNVEEIFSDPGLYTLSPSTWDNTVQMATAASTLARPSSALRPASFEPQSFGAAAGPASTSFLKNARTWETDGPPPSDPNMAQSPFIMVTDPYRPTKRPRLSSQDNLPAKCIQIRGSRAKESASANVFRAAISFCPNGFSLSAVACGYSPATGRFQFLVALLHPSWSLCIRQMAIPQRGEVAAHVVYTDLPLTSLAEGEKYRTSESPSKTGSNPMCLGCLQRQGRCRPPGQKAPHRAKTKIEDYQWDSASLAALATFHNAVVKAGAQPGNWMGDGQPAFYMPPL</sequence>
<reference evidence="1" key="1">
    <citation type="submission" date="2023-03" db="EMBL/GenBank/DDBJ databases">
        <title>Massive genome expansion in bonnet fungi (Mycena s.s.) driven by repeated elements and novel gene families across ecological guilds.</title>
        <authorList>
            <consortium name="Lawrence Berkeley National Laboratory"/>
            <person name="Harder C.B."/>
            <person name="Miyauchi S."/>
            <person name="Viragh M."/>
            <person name="Kuo A."/>
            <person name="Thoen E."/>
            <person name="Andreopoulos B."/>
            <person name="Lu D."/>
            <person name="Skrede I."/>
            <person name="Drula E."/>
            <person name="Henrissat B."/>
            <person name="Morin E."/>
            <person name="Kohler A."/>
            <person name="Barry K."/>
            <person name="LaButti K."/>
            <person name="Morin E."/>
            <person name="Salamov A."/>
            <person name="Lipzen A."/>
            <person name="Mereny Z."/>
            <person name="Hegedus B."/>
            <person name="Baldrian P."/>
            <person name="Stursova M."/>
            <person name="Weitz H."/>
            <person name="Taylor A."/>
            <person name="Grigoriev I.V."/>
            <person name="Nagy L.G."/>
            <person name="Martin F."/>
            <person name="Kauserud H."/>
        </authorList>
    </citation>
    <scope>NUCLEOTIDE SEQUENCE</scope>
    <source>
        <strain evidence="1">9284</strain>
    </source>
</reference>
<evidence type="ECO:0000313" key="1">
    <source>
        <dbReference type="EMBL" id="KAJ7638266.1"/>
    </source>
</evidence>
<dbReference type="EMBL" id="JARKIF010000005">
    <property type="protein sequence ID" value="KAJ7638266.1"/>
    <property type="molecule type" value="Genomic_DNA"/>
</dbReference>
<dbReference type="Proteomes" id="UP001221142">
    <property type="component" value="Unassembled WGS sequence"/>
</dbReference>
<evidence type="ECO:0000313" key="2">
    <source>
        <dbReference type="Proteomes" id="UP001221142"/>
    </source>
</evidence>
<keyword evidence="2" id="KW-1185">Reference proteome</keyword>
<protein>
    <submittedName>
        <fullName evidence="1">Uncharacterized protein</fullName>
    </submittedName>
</protein>
<comment type="caution">
    <text evidence="1">The sequence shown here is derived from an EMBL/GenBank/DDBJ whole genome shotgun (WGS) entry which is preliminary data.</text>
</comment>
<organism evidence="1 2">
    <name type="scientific">Roridomyces roridus</name>
    <dbReference type="NCBI Taxonomy" id="1738132"/>
    <lineage>
        <taxon>Eukaryota</taxon>
        <taxon>Fungi</taxon>
        <taxon>Dikarya</taxon>
        <taxon>Basidiomycota</taxon>
        <taxon>Agaricomycotina</taxon>
        <taxon>Agaricomycetes</taxon>
        <taxon>Agaricomycetidae</taxon>
        <taxon>Agaricales</taxon>
        <taxon>Marasmiineae</taxon>
        <taxon>Mycenaceae</taxon>
        <taxon>Roridomyces</taxon>
    </lineage>
</organism>
<name>A0AAD7FR35_9AGAR</name>
<accession>A0AAD7FR35</accession>
<gene>
    <name evidence="1" type="ORF">FB45DRAFT_863398</name>
</gene>
<dbReference type="AlphaFoldDB" id="A0AAD7FR35"/>
<proteinExistence type="predicted"/>